<dbReference type="EMBL" id="JADXDR010000372">
    <property type="protein sequence ID" value="KAI7835262.1"/>
    <property type="molecule type" value="Genomic_DNA"/>
</dbReference>
<accession>A0AAD5DC49</accession>
<feature type="domain" description="Reverse transcriptase" evidence="1">
    <location>
        <begin position="1"/>
        <end position="67"/>
    </location>
</feature>
<sequence>MNDVFRDMLDTCVVVYLDDILVYSPSEEAHGKHLEAVLQRLLENNLVAARHKCEFFTRRTKFLGNITPADGVEVDDKK</sequence>
<dbReference type="InterPro" id="IPR043128">
    <property type="entry name" value="Rev_trsase/Diguanyl_cyclase"/>
</dbReference>
<protein>
    <recommendedName>
        <fullName evidence="1">Reverse transcriptase domain-containing protein</fullName>
    </recommendedName>
</protein>
<dbReference type="Gene3D" id="3.30.70.270">
    <property type="match status" value="1"/>
</dbReference>
<dbReference type="FunFam" id="3.30.70.270:FF:000003">
    <property type="entry name" value="Transposon Ty3-G Gag-Pol polyprotein"/>
    <property type="match status" value="1"/>
</dbReference>
<gene>
    <name evidence="2" type="ORF">COHA_010836</name>
</gene>
<dbReference type="SUPFAM" id="SSF56672">
    <property type="entry name" value="DNA/RNA polymerases"/>
    <property type="match status" value="1"/>
</dbReference>
<reference evidence="2" key="1">
    <citation type="submission" date="2020-11" db="EMBL/GenBank/DDBJ databases">
        <title>Chlorella ohadii genome sequencing and assembly.</title>
        <authorList>
            <person name="Murik O."/>
            <person name="Treves H."/>
            <person name="Kedem I."/>
            <person name="Shotland Y."/>
            <person name="Kaplan A."/>
        </authorList>
    </citation>
    <scope>NUCLEOTIDE SEQUENCE</scope>
    <source>
        <strain evidence="2">1</strain>
    </source>
</reference>
<organism evidence="2 3">
    <name type="scientific">Chlorella ohadii</name>
    <dbReference type="NCBI Taxonomy" id="2649997"/>
    <lineage>
        <taxon>Eukaryota</taxon>
        <taxon>Viridiplantae</taxon>
        <taxon>Chlorophyta</taxon>
        <taxon>core chlorophytes</taxon>
        <taxon>Trebouxiophyceae</taxon>
        <taxon>Chlorellales</taxon>
        <taxon>Chlorellaceae</taxon>
        <taxon>Chlorella clade</taxon>
        <taxon>Chlorella</taxon>
    </lineage>
</organism>
<evidence type="ECO:0000313" key="3">
    <source>
        <dbReference type="Proteomes" id="UP001205105"/>
    </source>
</evidence>
<comment type="caution">
    <text evidence="2">The sequence shown here is derived from an EMBL/GenBank/DDBJ whole genome shotgun (WGS) entry which is preliminary data.</text>
</comment>
<dbReference type="PROSITE" id="PS50878">
    <property type="entry name" value="RT_POL"/>
    <property type="match status" value="1"/>
</dbReference>
<evidence type="ECO:0000259" key="1">
    <source>
        <dbReference type="PROSITE" id="PS50878"/>
    </source>
</evidence>
<keyword evidence="3" id="KW-1185">Reference proteome</keyword>
<name>A0AAD5DC49_9CHLO</name>
<dbReference type="Pfam" id="PF00078">
    <property type="entry name" value="RVT_1"/>
    <property type="match status" value="1"/>
</dbReference>
<evidence type="ECO:0000313" key="2">
    <source>
        <dbReference type="EMBL" id="KAI7835262.1"/>
    </source>
</evidence>
<proteinExistence type="predicted"/>
<dbReference type="InterPro" id="IPR000477">
    <property type="entry name" value="RT_dom"/>
</dbReference>
<dbReference type="InterPro" id="IPR053134">
    <property type="entry name" value="RNA-dir_DNA_polymerase"/>
</dbReference>
<dbReference type="InterPro" id="IPR043502">
    <property type="entry name" value="DNA/RNA_pol_sf"/>
</dbReference>
<dbReference type="PANTHER" id="PTHR24559">
    <property type="entry name" value="TRANSPOSON TY3-I GAG-POL POLYPROTEIN"/>
    <property type="match status" value="1"/>
</dbReference>
<dbReference type="PANTHER" id="PTHR24559:SF440">
    <property type="entry name" value="RIBONUCLEASE H"/>
    <property type="match status" value="1"/>
</dbReference>
<feature type="non-terminal residue" evidence="2">
    <location>
        <position position="78"/>
    </location>
</feature>
<dbReference type="Proteomes" id="UP001205105">
    <property type="component" value="Unassembled WGS sequence"/>
</dbReference>
<dbReference type="AlphaFoldDB" id="A0AAD5DC49"/>